<feature type="transmembrane region" description="Helical" evidence="4">
    <location>
        <begin position="6"/>
        <end position="27"/>
    </location>
</feature>
<gene>
    <name evidence="6" type="ORF">SAMN04489765_2189</name>
</gene>
<dbReference type="STRING" id="47312.SAMN04489765_2189"/>
<dbReference type="PANTHER" id="PTHR43046">
    <property type="entry name" value="GDP-MANNOSE MANNOSYL HYDROLASE"/>
    <property type="match status" value="1"/>
</dbReference>
<proteinExistence type="predicted"/>
<keyword evidence="4" id="KW-0472">Membrane</keyword>
<protein>
    <submittedName>
        <fullName evidence="6">ADP-ribose pyrophosphatase YjhB, NUDIX family</fullName>
    </submittedName>
</protein>
<evidence type="ECO:0000313" key="7">
    <source>
        <dbReference type="Proteomes" id="UP000183053"/>
    </source>
</evidence>
<dbReference type="Gene3D" id="3.90.79.10">
    <property type="entry name" value="Nucleoside Triphosphate Pyrophosphohydrolase"/>
    <property type="match status" value="1"/>
</dbReference>
<organism evidence="6 7">
    <name type="scientific">Tsukamurella pulmonis</name>
    <dbReference type="NCBI Taxonomy" id="47312"/>
    <lineage>
        <taxon>Bacteria</taxon>
        <taxon>Bacillati</taxon>
        <taxon>Actinomycetota</taxon>
        <taxon>Actinomycetes</taxon>
        <taxon>Mycobacteriales</taxon>
        <taxon>Tsukamurellaceae</taxon>
        <taxon>Tsukamurella</taxon>
    </lineage>
</organism>
<evidence type="ECO:0000256" key="4">
    <source>
        <dbReference type="SAM" id="Phobius"/>
    </source>
</evidence>
<evidence type="ECO:0000256" key="3">
    <source>
        <dbReference type="ARBA" id="ARBA00022842"/>
    </source>
</evidence>
<dbReference type="InterPro" id="IPR020084">
    <property type="entry name" value="NUDIX_hydrolase_CS"/>
</dbReference>
<dbReference type="AlphaFoldDB" id="A0A1H1EGN1"/>
<evidence type="ECO:0000313" key="6">
    <source>
        <dbReference type="EMBL" id="SDQ87720.1"/>
    </source>
</evidence>
<comment type="cofactor">
    <cofactor evidence="1">
        <name>Mg(2+)</name>
        <dbReference type="ChEBI" id="CHEBI:18420"/>
    </cofactor>
</comment>
<reference evidence="7" key="1">
    <citation type="submission" date="2016-10" db="EMBL/GenBank/DDBJ databases">
        <authorList>
            <person name="Varghese N."/>
            <person name="Submissions S."/>
        </authorList>
    </citation>
    <scope>NUCLEOTIDE SEQUENCE [LARGE SCALE GENOMIC DNA]</scope>
    <source>
        <strain evidence="7">DSM 44142</strain>
    </source>
</reference>
<evidence type="ECO:0000256" key="1">
    <source>
        <dbReference type="ARBA" id="ARBA00001946"/>
    </source>
</evidence>
<dbReference type="Proteomes" id="UP000183053">
    <property type="component" value="Unassembled WGS sequence"/>
</dbReference>
<dbReference type="InterPro" id="IPR015797">
    <property type="entry name" value="NUDIX_hydrolase-like_dom_sf"/>
</dbReference>
<keyword evidence="3" id="KW-0460">Magnesium</keyword>
<accession>A0A1H1EGN1</accession>
<dbReference type="GO" id="GO:0016787">
    <property type="term" value="F:hydrolase activity"/>
    <property type="evidence" value="ECO:0007669"/>
    <property type="project" value="UniProtKB-KW"/>
</dbReference>
<keyword evidence="7" id="KW-1185">Reference proteome</keyword>
<sequence length="343" mass="37141">MLNLTATTVLVIGLIVMAVLVVAALAYQTAHRLDRLHVRVDLSFAALEAALARRSAVARAVAASIPADRGPMLRAAADRAENAAPEDRMPMENRLSAAIGAIDIENLPRSLVAEIADADTRVTMARRFHNDAVRDTRALRGRRFVRWLHLGGTAPMPQYFDIVDRGGILPAALLAANDERRVSARVIVLDPDGAVLLVRGHEPVPEGRTPSNHWWFTVGGGVERGEDLRVAAARELLEETGRALAPSAFVGPLYRREAVFSFDGEVIDSVEYFFAVGTERFEPAPSGWTELERRTLDEMRWCTPDEIRALADPVYPATLADLIPAAHAAVGSGAAPASPTPVE</sequence>
<dbReference type="PROSITE" id="PS51462">
    <property type="entry name" value="NUDIX"/>
    <property type="match status" value="1"/>
</dbReference>
<dbReference type="PROSITE" id="PS00893">
    <property type="entry name" value="NUDIX_BOX"/>
    <property type="match status" value="1"/>
</dbReference>
<dbReference type="EMBL" id="FNLF01000002">
    <property type="protein sequence ID" value="SDQ87720.1"/>
    <property type="molecule type" value="Genomic_DNA"/>
</dbReference>
<evidence type="ECO:0000256" key="2">
    <source>
        <dbReference type="ARBA" id="ARBA00022801"/>
    </source>
</evidence>
<name>A0A1H1EGN1_9ACTN</name>
<keyword evidence="4" id="KW-1133">Transmembrane helix</keyword>
<evidence type="ECO:0000259" key="5">
    <source>
        <dbReference type="PROSITE" id="PS51462"/>
    </source>
</evidence>
<feature type="domain" description="Nudix hydrolase" evidence="5">
    <location>
        <begin position="179"/>
        <end position="325"/>
    </location>
</feature>
<keyword evidence="4" id="KW-0812">Transmembrane</keyword>
<dbReference type="PANTHER" id="PTHR43046:SF12">
    <property type="entry name" value="GDP-MANNOSE MANNOSYL HYDROLASE"/>
    <property type="match status" value="1"/>
</dbReference>
<dbReference type="InterPro" id="IPR000086">
    <property type="entry name" value="NUDIX_hydrolase_dom"/>
</dbReference>
<keyword evidence="2" id="KW-0378">Hydrolase</keyword>
<dbReference type="Pfam" id="PF00293">
    <property type="entry name" value="NUDIX"/>
    <property type="match status" value="1"/>
</dbReference>
<dbReference type="SUPFAM" id="SSF55811">
    <property type="entry name" value="Nudix"/>
    <property type="match status" value="1"/>
</dbReference>
<dbReference type="CDD" id="cd04685">
    <property type="entry name" value="NUDIX_Hydrolase"/>
    <property type="match status" value="1"/>
</dbReference>